<dbReference type="InterPro" id="IPR011050">
    <property type="entry name" value="Pectin_lyase_fold/virulence"/>
</dbReference>
<dbReference type="RefSeq" id="WP_152577588.1">
    <property type="nucleotide sequence ID" value="NZ_JAATJI010000001.1"/>
</dbReference>
<protein>
    <submittedName>
        <fullName evidence="1">Uncharacterized protein</fullName>
    </submittedName>
</protein>
<dbReference type="EMBL" id="WIOL01000002">
    <property type="protein sequence ID" value="MQT17173.1"/>
    <property type="molecule type" value="Genomic_DNA"/>
</dbReference>
<dbReference type="InterPro" id="IPR006626">
    <property type="entry name" value="PbH1"/>
</dbReference>
<keyword evidence="2" id="KW-1185">Reference proteome</keyword>
<name>A0A7C9GPT5_9SPHN</name>
<organism evidence="1 2">
    <name type="scientific">Sandarakinorhabdus fusca</name>
    <dbReference type="NCBI Taxonomy" id="1439888"/>
    <lineage>
        <taxon>Bacteria</taxon>
        <taxon>Pseudomonadati</taxon>
        <taxon>Pseudomonadota</taxon>
        <taxon>Alphaproteobacteria</taxon>
        <taxon>Sphingomonadales</taxon>
        <taxon>Sphingosinicellaceae</taxon>
        <taxon>Sandarakinorhabdus</taxon>
    </lineage>
</organism>
<sequence length="398" mass="41848">MSKTVTVATAAQLSAAAKVAKAGDTILLAPGNYGDVNLSNLNPAGNITIKSADPDNDAVFRTLRMTRSNNVTLQDFDVHRPLNPGESSNGAAVQVNGGKNVTFIGMDISGSMNGSALDDGHGMSISTGSHISILNSTFTQLRTALIVRGDNFLFAGNSVTEVQEGLSISSMTKGVFAQNYMADWQANYAAGAHPDMFQVHSGGTAVASSDLIFRDNVLLPGDGPVGGFFISSQAVGRGERHENILVENNYYEGAYRHAITVANADDVIVRDNTVLMGDHKGLVPAINLNDIRGGLIENNVSTLMLEHRTLKNSDMVFSNNIDVWDSQFKKGVAVADLFAPANNGDLDFSDLDVIGTSAAAQSGAGFRAVAEIGALSGTAAAQAAAWLPTYDQNFNVFA</sequence>
<dbReference type="InterPro" id="IPR012334">
    <property type="entry name" value="Pectin_lyas_fold"/>
</dbReference>
<proteinExistence type="predicted"/>
<evidence type="ECO:0000313" key="1">
    <source>
        <dbReference type="EMBL" id="MQT17173.1"/>
    </source>
</evidence>
<comment type="caution">
    <text evidence="1">The sequence shown here is derived from an EMBL/GenBank/DDBJ whole genome shotgun (WGS) entry which is preliminary data.</text>
</comment>
<dbReference type="AlphaFoldDB" id="A0A7C9GPT5"/>
<reference evidence="1 2" key="1">
    <citation type="submission" date="2019-09" db="EMBL/GenBank/DDBJ databases">
        <title>Polymorphobacter sp. isolated from a lake in China.</title>
        <authorList>
            <person name="Liu Z."/>
        </authorList>
    </citation>
    <scope>NUCLEOTIDE SEQUENCE [LARGE SCALE GENOMIC DNA]</scope>
    <source>
        <strain evidence="1 2">D40P</strain>
    </source>
</reference>
<dbReference type="SUPFAM" id="SSF51126">
    <property type="entry name" value="Pectin lyase-like"/>
    <property type="match status" value="1"/>
</dbReference>
<dbReference type="Gene3D" id="2.160.20.10">
    <property type="entry name" value="Single-stranded right-handed beta-helix, Pectin lyase-like"/>
    <property type="match status" value="1"/>
</dbReference>
<evidence type="ECO:0000313" key="2">
    <source>
        <dbReference type="Proteomes" id="UP000481327"/>
    </source>
</evidence>
<dbReference type="Proteomes" id="UP000481327">
    <property type="component" value="Unassembled WGS sequence"/>
</dbReference>
<gene>
    <name evidence="1" type="ORF">F3168_07845</name>
</gene>
<dbReference type="SMART" id="SM00710">
    <property type="entry name" value="PbH1"/>
    <property type="match status" value="5"/>
</dbReference>
<accession>A0A7C9GPT5</accession>
<dbReference type="OrthoDB" id="8450986at2"/>